<evidence type="ECO:0000313" key="4">
    <source>
        <dbReference type="Proteomes" id="UP000039865"/>
    </source>
</evidence>
<feature type="region of interest" description="Disordered" evidence="2">
    <location>
        <begin position="1"/>
        <end position="95"/>
    </location>
</feature>
<dbReference type="InParanoid" id="A0A078AML5"/>
<feature type="coiled-coil region" evidence="1">
    <location>
        <begin position="99"/>
        <end position="154"/>
    </location>
</feature>
<evidence type="ECO:0000256" key="1">
    <source>
        <dbReference type="SAM" id="Coils"/>
    </source>
</evidence>
<feature type="compositionally biased region" description="Polar residues" evidence="2">
    <location>
        <begin position="16"/>
        <end position="32"/>
    </location>
</feature>
<gene>
    <name evidence="3" type="primary">Contig4252.g4556</name>
    <name evidence="3" type="ORF">STYLEM_12688</name>
</gene>
<sequence length="297" mass="33485">MGGGGSKSKKSDNVVRATNTFTTATPNHQPVVSNIPQKQQLQNNQSQQILSIQSPLQDSNKMNQQPPSNNNSQSYFNPQPTGLSQNQGGSSLQNNENSYNQQLQVQQAEQQKQKQLEEEKLRQAKLAEKQRLKQQKEQERIALQQRELEQQQQQQAVFNKPPSSQQPRQGLVGAQYNAPQAQQKNEHVLIRNEQDQDQIQTFVKKNTLNTDSMINMTVNLSTVEYKQKKKNANQSYSSNFGAPGEMSNGFSNAGLSFVSGFVAQDTSYMNPQFDKGDQIDINELQNYIQSPIKKRGL</sequence>
<name>A0A078AML5_STYLE</name>
<evidence type="ECO:0000313" key="3">
    <source>
        <dbReference type="EMBL" id="CDW83640.1"/>
    </source>
</evidence>
<feature type="compositionally biased region" description="Low complexity" evidence="2">
    <location>
        <begin position="34"/>
        <end position="80"/>
    </location>
</feature>
<keyword evidence="4" id="KW-1185">Reference proteome</keyword>
<accession>A0A078AML5</accession>
<protein>
    <submittedName>
        <fullName evidence="3">Uncharacterized protein</fullName>
    </submittedName>
</protein>
<reference evidence="3 4" key="1">
    <citation type="submission" date="2014-06" db="EMBL/GenBank/DDBJ databases">
        <authorList>
            <person name="Swart Estienne"/>
        </authorList>
    </citation>
    <scope>NUCLEOTIDE SEQUENCE [LARGE SCALE GENOMIC DNA]</scope>
    <source>
        <strain evidence="3 4">130c</strain>
    </source>
</reference>
<feature type="compositionally biased region" description="Polar residues" evidence="2">
    <location>
        <begin position="81"/>
        <end position="95"/>
    </location>
</feature>
<dbReference type="EMBL" id="CCKQ01012033">
    <property type="protein sequence ID" value="CDW83640.1"/>
    <property type="molecule type" value="Genomic_DNA"/>
</dbReference>
<dbReference type="AlphaFoldDB" id="A0A078AML5"/>
<evidence type="ECO:0000256" key="2">
    <source>
        <dbReference type="SAM" id="MobiDB-lite"/>
    </source>
</evidence>
<keyword evidence="1" id="KW-0175">Coiled coil</keyword>
<organism evidence="3 4">
    <name type="scientific">Stylonychia lemnae</name>
    <name type="common">Ciliate</name>
    <dbReference type="NCBI Taxonomy" id="5949"/>
    <lineage>
        <taxon>Eukaryota</taxon>
        <taxon>Sar</taxon>
        <taxon>Alveolata</taxon>
        <taxon>Ciliophora</taxon>
        <taxon>Intramacronucleata</taxon>
        <taxon>Spirotrichea</taxon>
        <taxon>Stichotrichia</taxon>
        <taxon>Sporadotrichida</taxon>
        <taxon>Oxytrichidae</taxon>
        <taxon>Stylonychinae</taxon>
        <taxon>Stylonychia</taxon>
    </lineage>
</organism>
<dbReference type="Proteomes" id="UP000039865">
    <property type="component" value="Unassembled WGS sequence"/>
</dbReference>
<proteinExistence type="predicted"/>